<evidence type="ECO:0000259" key="7">
    <source>
        <dbReference type="Pfam" id="PF03945"/>
    </source>
</evidence>
<evidence type="ECO:0000313" key="9">
    <source>
        <dbReference type="Proteomes" id="UP000092743"/>
    </source>
</evidence>
<gene>
    <name evidence="8" type="primary">cry13Ba1</name>
    <name evidence="8" type="ORF">BT246_13850</name>
</gene>
<dbReference type="GO" id="GO:0090729">
    <property type="term" value="F:toxin activity"/>
    <property type="evidence" value="ECO:0007669"/>
    <property type="project" value="UniProtKB-KW"/>
</dbReference>
<keyword evidence="3" id="KW-0749">Sporulation</keyword>
<evidence type="ECO:0000256" key="3">
    <source>
        <dbReference type="ARBA" id="ARBA00022969"/>
    </source>
</evidence>
<organism evidence="8 9">
    <name type="scientific">Bacillus thuringiensis</name>
    <dbReference type="NCBI Taxonomy" id="1428"/>
    <lineage>
        <taxon>Bacteria</taxon>
        <taxon>Bacillati</taxon>
        <taxon>Bacillota</taxon>
        <taxon>Bacilli</taxon>
        <taxon>Bacillales</taxon>
        <taxon>Bacillaceae</taxon>
        <taxon>Bacillus</taxon>
        <taxon>Bacillus cereus group</taxon>
    </lineage>
</organism>
<feature type="domain" description="Pesticidal crystal protein" evidence="7">
    <location>
        <begin position="100"/>
        <end position="326"/>
    </location>
</feature>
<dbReference type="Gene3D" id="1.20.190.10">
    <property type="entry name" value="Pesticidal crystal protein, N-terminal domain"/>
    <property type="match status" value="1"/>
</dbReference>
<dbReference type="SUPFAM" id="SSF49785">
    <property type="entry name" value="Galactose-binding domain-like"/>
    <property type="match status" value="1"/>
</dbReference>
<evidence type="ECO:0000256" key="2">
    <source>
        <dbReference type="ARBA" id="ARBA00022656"/>
    </source>
</evidence>
<name>A0A9W3SAF1_BACTU</name>
<dbReference type="AlphaFoldDB" id="A0A9W3SAF1"/>
<dbReference type="Gene3D" id="2.60.120.260">
    <property type="entry name" value="Galactose-binding domain-like"/>
    <property type="match status" value="1"/>
</dbReference>
<dbReference type="Gene3D" id="2.100.10.40">
    <property type="match status" value="1"/>
</dbReference>
<evidence type="ECO:0000313" key="8">
    <source>
        <dbReference type="EMBL" id="ANS46780.1"/>
    </source>
</evidence>
<dbReference type="Proteomes" id="UP000092743">
    <property type="component" value="Chromosome"/>
</dbReference>
<keyword evidence="4" id="KW-0843">Virulence</keyword>
<dbReference type="Pfam" id="PF03944">
    <property type="entry name" value="Endotoxin_C"/>
    <property type="match status" value="1"/>
</dbReference>
<evidence type="ECO:0000256" key="4">
    <source>
        <dbReference type="ARBA" id="ARBA00023026"/>
    </source>
</evidence>
<evidence type="ECO:0000256" key="5">
    <source>
        <dbReference type="ARBA" id="ARBA00029653"/>
    </source>
</evidence>
<feature type="domain" description="Pesticidal crystal protein" evidence="6">
    <location>
        <begin position="558"/>
        <end position="703"/>
    </location>
</feature>
<dbReference type="InterPro" id="IPR005639">
    <property type="entry name" value="Pest_crys_dom_I"/>
</dbReference>
<dbReference type="GO" id="GO:0030435">
    <property type="term" value="P:sporulation resulting in formation of a cellular spore"/>
    <property type="evidence" value="ECO:0007669"/>
    <property type="project" value="UniProtKB-KW"/>
</dbReference>
<dbReference type="InterPro" id="IPR005638">
    <property type="entry name" value="Pest_crys_dom-III"/>
</dbReference>
<dbReference type="Pfam" id="PF03945">
    <property type="entry name" value="Endotoxin_N"/>
    <property type="match status" value="1"/>
</dbReference>
<dbReference type="GO" id="GO:0001907">
    <property type="term" value="P:symbiont-mediated killing of host cell"/>
    <property type="evidence" value="ECO:0007669"/>
    <property type="project" value="InterPro"/>
</dbReference>
<sequence>MTCQLQAQPLIPYNVLAGVPTSNTGSPIGNADSQADWQKTIEDLKKAWEAFQKTGNLQLVALKQGFSAATGGEFNYLALLQAGIGLVGTLGAGIPGVAVAAPILSMVVGWLWPNKATDDSAKLIALIDQEIQKQLNKALSEQDKNNWQGYLESIQDISNRATKAIMNAQFTGTEGDTNRQHRTPGTSDYQNVHDRLIGTHDSLILALGQMINGNFDTLAIPFFVIGATIHLSTYQSYIKFAEQWLPVVYPDYQTPGTSGYTQYQELIDAKSELRGYIYNHTNKVFDAFKAGAPSLDSNKRSINEYNKYVRGMALNALDIVATWPTLYPDDYSTQTKVEQTRVLFSDLVGKDQRVNRDVTLINMQDKPNANNWNQHLSIDINSISYFPDELLKVQFSIHDGSRGGVANCYPYAIISDYAKGSYFYGDLYSPAPGGNPNYSAPLYLINSRTQYSQYVDSESVIMSSNPSGAGYEINCHILGYCSTGDCYSQSNCSSGYGESCNTPLPSQKINALYPFKMDLGRGGTKDKIGLMSAHVPYDLSPNNTIGDKDPVTQEIVTKGIPAEKGYASTPGQTVQTVREHLNAAQAVKLAPGQSWGMDFTNGTGGSYMVRCRYASSNNTPIFFNLVYDGGSNPIFEHMTFPTTENNKPNTYSKIVGVKGTNGTYSLMTVKDSIQLPSGKFHVFFTNNGSSAIYLDRLEFVPITVENCVSLFTNGSFSIDNGRKTIWTSNVQKAHSIQDISGTVGMRNFNWSIEFSRDGKTLPQYTINVPGQPFDHYSFGPYNETIPEGFDTIQMVCNFPIVISPASGKVCF</sequence>
<evidence type="ECO:0000256" key="1">
    <source>
        <dbReference type="ARBA" id="ARBA00007819"/>
    </source>
</evidence>
<accession>A0A9W3SAF1</accession>
<dbReference type="EMBL" id="CP015350">
    <property type="protein sequence ID" value="ANS46780.1"/>
    <property type="molecule type" value="Genomic_DNA"/>
</dbReference>
<dbReference type="SUPFAM" id="SSF56849">
    <property type="entry name" value="delta-Endotoxin (insectocide), N-terminal domain"/>
    <property type="match status" value="1"/>
</dbReference>
<dbReference type="InterPro" id="IPR008979">
    <property type="entry name" value="Galactose-bd-like_sf"/>
</dbReference>
<proteinExistence type="inferred from homology"/>
<dbReference type="RefSeq" id="WP_065482678.1">
    <property type="nucleotide sequence ID" value="NZ_CP015350.1"/>
</dbReference>
<keyword evidence="2" id="KW-0800">Toxin</keyword>
<dbReference type="InterPro" id="IPR036716">
    <property type="entry name" value="Pest_crys_N_sf"/>
</dbReference>
<protein>
    <recommendedName>
        <fullName evidence="5">Crystaline entomocidal protoxin</fullName>
    </recommendedName>
</protein>
<reference evidence="8 9" key="1">
    <citation type="submission" date="2016-04" db="EMBL/GenBank/DDBJ databases">
        <title>High quality genome of the nematocidal Bacillus thuringiensis MYBT18246.</title>
        <authorList>
            <person name="Hollensteiner J."/>
            <person name="Poehlein A."/>
            <person name="Sproeer C."/>
            <person name="Bunk B."/>
            <person name="Rosenstiel P."/>
            <person name="Schulenburg H."/>
            <person name="Liesegang H."/>
        </authorList>
    </citation>
    <scope>NUCLEOTIDE SEQUENCE [LARGE SCALE GENOMIC DNA]</scope>
    <source>
        <strain evidence="8 9">MYBT18246</strain>
    </source>
</reference>
<comment type="similarity">
    <text evidence="1">Belongs to the delta endotoxin family.</text>
</comment>
<evidence type="ECO:0000259" key="6">
    <source>
        <dbReference type="Pfam" id="PF03944"/>
    </source>
</evidence>